<gene>
    <name evidence="1" type="ORF">IHE39_27870</name>
</gene>
<dbReference type="RefSeq" id="WP_192568790.1">
    <property type="nucleotide sequence ID" value="NZ_JACZEP010000017.1"/>
</dbReference>
<organism evidence="1 2">
    <name type="scientific">Aminobacter carboxidus</name>
    <dbReference type="NCBI Taxonomy" id="376165"/>
    <lineage>
        <taxon>Bacteria</taxon>
        <taxon>Pseudomonadati</taxon>
        <taxon>Pseudomonadota</taxon>
        <taxon>Alphaproteobacteria</taxon>
        <taxon>Hyphomicrobiales</taxon>
        <taxon>Phyllobacteriaceae</taxon>
        <taxon>Aminobacter</taxon>
    </lineage>
</organism>
<keyword evidence="2" id="KW-1185">Reference proteome</keyword>
<name>A0ABR9GWP4_9HYPH</name>
<dbReference type="Proteomes" id="UP000598227">
    <property type="component" value="Unassembled WGS sequence"/>
</dbReference>
<proteinExistence type="predicted"/>
<reference evidence="1 2" key="1">
    <citation type="submission" date="2020-09" db="EMBL/GenBank/DDBJ databases">
        <title>Draft Genome Sequence of Aminobacter carboxidus type strain DSM 1086, a soil Gram-negative carboxydobacterium.</title>
        <authorList>
            <person name="Turrini P."/>
            <person name="Tescari M."/>
            <person name="Artuso I."/>
            <person name="Lugli G.A."/>
            <person name="Frangipani E."/>
            <person name="Ventura M."/>
            <person name="Visca P."/>
        </authorList>
    </citation>
    <scope>NUCLEOTIDE SEQUENCE [LARGE SCALE GENOMIC DNA]</scope>
    <source>
        <strain evidence="1 2">DSM 1086</strain>
    </source>
</reference>
<evidence type="ECO:0000313" key="2">
    <source>
        <dbReference type="Proteomes" id="UP000598227"/>
    </source>
</evidence>
<comment type="caution">
    <text evidence="1">The sequence shown here is derived from an EMBL/GenBank/DDBJ whole genome shotgun (WGS) entry which is preliminary data.</text>
</comment>
<evidence type="ECO:0000313" key="1">
    <source>
        <dbReference type="EMBL" id="MBE1208115.1"/>
    </source>
</evidence>
<accession>A0ABR9GWP4</accession>
<dbReference type="EMBL" id="JACZEP010000017">
    <property type="protein sequence ID" value="MBE1208115.1"/>
    <property type="molecule type" value="Genomic_DNA"/>
</dbReference>
<sequence>MFNALLSEQTSVVGVIDPDANAAGTLTTGWIDMATYGGLLAIIMAGDLGTSATIDAKLQQASDSSGTGAKDVTGKAITQLTQAGTDKSNKQALINMRAEELDRSNGFTHVRLSMTTATATSDSGAIVLGMRARYSPAAQAASVIETVE</sequence>
<protein>
    <submittedName>
        <fullName evidence="1">Uncharacterized protein</fullName>
    </submittedName>
</protein>